<comment type="caution">
    <text evidence="3">The sequence shown here is derived from an EMBL/GenBank/DDBJ whole genome shotgun (WGS) entry which is preliminary data.</text>
</comment>
<dbReference type="PANTHER" id="PTHR34580:SF9">
    <property type="entry name" value="SLL5097 PROTEIN"/>
    <property type="match status" value="1"/>
</dbReference>
<sequence>MATLFNRYVWLVDTIHRRGRITFEELNRRWQCSALNPAGEELPRRTFHNHRQAIEQMFDIDIACDTRNGYTYYIENDCALGCGDGGVRAWLLEAFAVNNLLSESRGLRGRVQVESIPSGQKFLTPLMDAMRENAVVEVGYHPYWTDPFTTVLEPYFLKLFHRRWYLIAWNDHVGQMRTYALDRIESLETTGKRFTYPSDFDAEGYFADCFGIDRQGEAERVVLRVSAAQARFLRALPLHASQCEEECTDRYVIFSYRLCPDSYDFQQHLLSLMGEVEVLAPVRLRTVIRERLEAMVALYW</sequence>
<name>A0A9D1TY02_9BACT</name>
<protein>
    <submittedName>
        <fullName evidence="3">WYL domain-containing protein</fullName>
    </submittedName>
</protein>
<evidence type="ECO:0000259" key="2">
    <source>
        <dbReference type="Pfam" id="PF25583"/>
    </source>
</evidence>
<dbReference type="Pfam" id="PF25583">
    <property type="entry name" value="WCX"/>
    <property type="match status" value="1"/>
</dbReference>
<dbReference type="PANTHER" id="PTHR34580">
    <property type="match status" value="1"/>
</dbReference>
<accession>A0A9D1TY02</accession>
<gene>
    <name evidence="3" type="ORF">H9888_05085</name>
</gene>
<reference evidence="3" key="1">
    <citation type="journal article" date="2021" name="PeerJ">
        <title>Extensive microbial diversity within the chicken gut microbiome revealed by metagenomics and culture.</title>
        <authorList>
            <person name="Gilroy R."/>
            <person name="Ravi A."/>
            <person name="Getino M."/>
            <person name="Pursley I."/>
            <person name="Horton D.L."/>
            <person name="Alikhan N.F."/>
            <person name="Baker D."/>
            <person name="Gharbi K."/>
            <person name="Hall N."/>
            <person name="Watson M."/>
            <person name="Adriaenssens E.M."/>
            <person name="Foster-Nyarko E."/>
            <person name="Jarju S."/>
            <person name="Secka A."/>
            <person name="Antonio M."/>
            <person name="Oren A."/>
            <person name="Chaudhuri R.R."/>
            <person name="La Ragione R."/>
            <person name="Hildebrand F."/>
            <person name="Pallen M.J."/>
        </authorList>
    </citation>
    <scope>NUCLEOTIDE SEQUENCE</scope>
    <source>
        <strain evidence="3">ChiBcec15-1070</strain>
    </source>
</reference>
<organism evidence="3 4">
    <name type="scientific">Candidatus Rikenella faecigallinarum</name>
    <dbReference type="NCBI Taxonomy" id="2838745"/>
    <lineage>
        <taxon>Bacteria</taxon>
        <taxon>Pseudomonadati</taxon>
        <taxon>Bacteroidota</taxon>
        <taxon>Bacteroidia</taxon>
        <taxon>Bacteroidales</taxon>
        <taxon>Rikenellaceae</taxon>
        <taxon>Rikenella</taxon>
    </lineage>
</organism>
<dbReference type="InterPro" id="IPR057727">
    <property type="entry name" value="WCX_dom"/>
</dbReference>
<dbReference type="InterPro" id="IPR026881">
    <property type="entry name" value="WYL_dom"/>
</dbReference>
<dbReference type="EMBL" id="DXHL01000023">
    <property type="protein sequence ID" value="HIW10861.1"/>
    <property type="molecule type" value="Genomic_DNA"/>
</dbReference>
<evidence type="ECO:0000313" key="4">
    <source>
        <dbReference type="Proteomes" id="UP000823926"/>
    </source>
</evidence>
<evidence type="ECO:0000259" key="1">
    <source>
        <dbReference type="Pfam" id="PF13280"/>
    </source>
</evidence>
<dbReference type="Pfam" id="PF13280">
    <property type="entry name" value="WYL"/>
    <property type="match status" value="1"/>
</dbReference>
<dbReference type="Proteomes" id="UP000823926">
    <property type="component" value="Unassembled WGS sequence"/>
</dbReference>
<feature type="domain" description="WCX" evidence="2">
    <location>
        <begin position="218"/>
        <end position="296"/>
    </location>
</feature>
<evidence type="ECO:0000313" key="3">
    <source>
        <dbReference type="EMBL" id="HIW10861.1"/>
    </source>
</evidence>
<dbReference type="AlphaFoldDB" id="A0A9D1TY02"/>
<dbReference type="InterPro" id="IPR051534">
    <property type="entry name" value="CBASS_pafABC_assoc_protein"/>
</dbReference>
<feature type="domain" description="WYL" evidence="1">
    <location>
        <begin position="122"/>
        <end position="188"/>
    </location>
</feature>
<dbReference type="PROSITE" id="PS52050">
    <property type="entry name" value="WYL"/>
    <property type="match status" value="1"/>
</dbReference>
<proteinExistence type="predicted"/>
<reference evidence="3" key="2">
    <citation type="submission" date="2021-04" db="EMBL/GenBank/DDBJ databases">
        <authorList>
            <person name="Gilroy R."/>
        </authorList>
    </citation>
    <scope>NUCLEOTIDE SEQUENCE</scope>
    <source>
        <strain evidence="3">ChiBcec15-1070</strain>
    </source>
</reference>